<organism evidence="1">
    <name type="scientific">Arion vulgaris</name>
    <dbReference type="NCBI Taxonomy" id="1028688"/>
    <lineage>
        <taxon>Eukaryota</taxon>
        <taxon>Metazoa</taxon>
        <taxon>Spiralia</taxon>
        <taxon>Lophotrochozoa</taxon>
        <taxon>Mollusca</taxon>
        <taxon>Gastropoda</taxon>
        <taxon>Heterobranchia</taxon>
        <taxon>Euthyneura</taxon>
        <taxon>Panpulmonata</taxon>
        <taxon>Eupulmonata</taxon>
        <taxon>Stylommatophora</taxon>
        <taxon>Helicina</taxon>
        <taxon>Arionoidea</taxon>
        <taxon>Arionidae</taxon>
        <taxon>Arion</taxon>
    </lineage>
</organism>
<protein>
    <submittedName>
        <fullName evidence="1">Uncharacterized protein</fullName>
    </submittedName>
</protein>
<evidence type="ECO:0000313" key="1">
    <source>
        <dbReference type="EMBL" id="CEK86698.1"/>
    </source>
</evidence>
<dbReference type="AlphaFoldDB" id="A0A0B7B0Y2"/>
<name>A0A0B7B0Y2_9EUPU</name>
<reference evidence="1" key="1">
    <citation type="submission" date="2014-12" db="EMBL/GenBank/DDBJ databases">
        <title>Insight into the proteome of Arion vulgaris.</title>
        <authorList>
            <person name="Aradska J."/>
            <person name="Bulat T."/>
            <person name="Smidak R."/>
            <person name="Sarate P."/>
            <person name="Gangsoo J."/>
            <person name="Sialana F."/>
            <person name="Bilban M."/>
            <person name="Lubec G."/>
        </authorList>
    </citation>
    <scope>NUCLEOTIDE SEQUENCE</scope>
    <source>
        <tissue evidence="1">Skin</tissue>
    </source>
</reference>
<sequence length="103" mass="12079">MKYTTVTSVGEGVQVGCDRLLFRVSSLLLFDLTLTSLELCQQEFYFQQILPSWAGIVFRINKKALSSKLEVLTYDRHPNYVNIKTITKPVIHEQYFNWNRYPD</sequence>
<gene>
    <name evidence="1" type="primary">ORF155252</name>
</gene>
<proteinExistence type="predicted"/>
<accession>A0A0B7B0Y2</accession>
<dbReference type="EMBL" id="HACG01039833">
    <property type="protein sequence ID" value="CEK86698.1"/>
    <property type="molecule type" value="Transcribed_RNA"/>
</dbReference>